<protein>
    <submittedName>
        <fullName evidence="1">Uncharacterized protein</fullName>
    </submittedName>
</protein>
<accession>A0A8S9ZLN8</accession>
<dbReference type="Proteomes" id="UP000605970">
    <property type="component" value="Unassembled WGS sequence"/>
</dbReference>
<keyword evidence="2" id="KW-1185">Reference proteome</keyword>
<gene>
    <name evidence="1" type="ORF">Mgra_00006359</name>
</gene>
<comment type="caution">
    <text evidence="1">The sequence shown here is derived from an EMBL/GenBank/DDBJ whole genome shotgun (WGS) entry which is preliminary data.</text>
</comment>
<name>A0A8S9ZLN8_9BILA</name>
<sequence length="92" mass="10995">ITPYFNIRIIKCSEQFINDFSEKCLKRRLLFSNDFKFYSKTQHLSYIKGNYDLENQVFEICSEKSLLQLYQASICHAFPSAISFARLYRDVF</sequence>
<evidence type="ECO:0000313" key="1">
    <source>
        <dbReference type="EMBL" id="KAF7634280.1"/>
    </source>
</evidence>
<dbReference type="AlphaFoldDB" id="A0A8S9ZLN8"/>
<dbReference type="OrthoDB" id="10364870at2759"/>
<evidence type="ECO:0000313" key="2">
    <source>
        <dbReference type="Proteomes" id="UP000605970"/>
    </source>
</evidence>
<dbReference type="EMBL" id="JABEBT010000061">
    <property type="protein sequence ID" value="KAF7634280.1"/>
    <property type="molecule type" value="Genomic_DNA"/>
</dbReference>
<proteinExistence type="predicted"/>
<organism evidence="1 2">
    <name type="scientific">Meloidogyne graminicola</name>
    <dbReference type="NCBI Taxonomy" id="189291"/>
    <lineage>
        <taxon>Eukaryota</taxon>
        <taxon>Metazoa</taxon>
        <taxon>Ecdysozoa</taxon>
        <taxon>Nematoda</taxon>
        <taxon>Chromadorea</taxon>
        <taxon>Rhabditida</taxon>
        <taxon>Tylenchina</taxon>
        <taxon>Tylenchomorpha</taxon>
        <taxon>Tylenchoidea</taxon>
        <taxon>Meloidogynidae</taxon>
        <taxon>Meloidogyninae</taxon>
        <taxon>Meloidogyne</taxon>
    </lineage>
</organism>
<feature type="non-terminal residue" evidence="1">
    <location>
        <position position="92"/>
    </location>
</feature>
<reference evidence="1" key="1">
    <citation type="journal article" date="2020" name="Ecol. Evol.">
        <title>Genome structure and content of the rice root-knot nematode (Meloidogyne graminicola).</title>
        <authorList>
            <person name="Phan N.T."/>
            <person name="Danchin E.G.J."/>
            <person name="Klopp C."/>
            <person name="Perfus-Barbeoch L."/>
            <person name="Kozlowski D.K."/>
            <person name="Koutsovoulos G.D."/>
            <person name="Lopez-Roques C."/>
            <person name="Bouchez O."/>
            <person name="Zahm M."/>
            <person name="Besnard G."/>
            <person name="Bellafiore S."/>
        </authorList>
    </citation>
    <scope>NUCLEOTIDE SEQUENCE</scope>
    <source>
        <strain evidence="1">VN-18</strain>
    </source>
</reference>